<evidence type="ECO:0000313" key="2">
    <source>
        <dbReference type="Proteomes" id="UP000694561"/>
    </source>
</evidence>
<dbReference type="AlphaFoldDB" id="A0A8C6F9P4"/>
<reference evidence="1" key="1">
    <citation type="submission" date="2025-08" db="UniProtKB">
        <authorList>
            <consortium name="Ensembl"/>
        </authorList>
    </citation>
    <scope>IDENTIFICATION</scope>
</reference>
<name>A0A8C6F9P4_MONMO</name>
<sequence>MLLIQLLNGNVFSRNTDIKLSRSIVALRRSFGVIEFTRQVGYAKREMPANKKRVAGNNHVSEFRSRSSPC</sequence>
<dbReference type="GeneTree" id="ENSGT00950000183779"/>
<organism evidence="1 2">
    <name type="scientific">Monodon monoceros</name>
    <name type="common">Narwhal</name>
    <name type="synonym">Ceratodon monodon</name>
    <dbReference type="NCBI Taxonomy" id="40151"/>
    <lineage>
        <taxon>Eukaryota</taxon>
        <taxon>Metazoa</taxon>
        <taxon>Chordata</taxon>
        <taxon>Craniata</taxon>
        <taxon>Vertebrata</taxon>
        <taxon>Euteleostomi</taxon>
        <taxon>Mammalia</taxon>
        <taxon>Eutheria</taxon>
        <taxon>Laurasiatheria</taxon>
        <taxon>Artiodactyla</taxon>
        <taxon>Whippomorpha</taxon>
        <taxon>Cetacea</taxon>
        <taxon>Odontoceti</taxon>
        <taxon>Monodontidae</taxon>
        <taxon>Monodon</taxon>
    </lineage>
</organism>
<dbReference type="Proteomes" id="UP000694561">
    <property type="component" value="Unplaced"/>
</dbReference>
<protein>
    <submittedName>
        <fullName evidence="1">Uncharacterized protein</fullName>
    </submittedName>
</protein>
<accession>A0A8C6F9P4</accession>
<reference evidence="1" key="2">
    <citation type="submission" date="2025-09" db="UniProtKB">
        <authorList>
            <consortium name="Ensembl"/>
        </authorList>
    </citation>
    <scope>IDENTIFICATION</scope>
</reference>
<evidence type="ECO:0000313" key="1">
    <source>
        <dbReference type="Ensembl" id="ENSMMNP00015020504.1"/>
    </source>
</evidence>
<keyword evidence="2" id="KW-1185">Reference proteome</keyword>
<proteinExistence type="predicted"/>
<dbReference type="Ensembl" id="ENSMMNT00015022541.1">
    <property type="protein sequence ID" value="ENSMMNP00015020504.1"/>
    <property type="gene ID" value="ENSMMNG00015015067.1"/>
</dbReference>